<evidence type="ECO:0000256" key="2">
    <source>
        <dbReference type="ARBA" id="ARBA00022475"/>
    </source>
</evidence>
<dbReference type="PANTHER" id="PTHR33529">
    <property type="entry name" value="SLR0882 PROTEIN-RELATED"/>
    <property type="match status" value="1"/>
</dbReference>
<dbReference type="KEGG" id="dmp:FAK_28280"/>
<accession>A0AAU9F472</accession>
<dbReference type="Pfam" id="PF03739">
    <property type="entry name" value="LptF_LptG"/>
    <property type="match status" value="1"/>
</dbReference>
<dbReference type="AlphaFoldDB" id="A0AAU9F472"/>
<evidence type="ECO:0000256" key="4">
    <source>
        <dbReference type="ARBA" id="ARBA00022989"/>
    </source>
</evidence>
<dbReference type="GO" id="GO:0043190">
    <property type="term" value="C:ATP-binding cassette (ABC) transporter complex"/>
    <property type="evidence" value="ECO:0007669"/>
    <property type="project" value="InterPro"/>
</dbReference>
<feature type="transmembrane region" description="Helical" evidence="6">
    <location>
        <begin position="284"/>
        <end position="303"/>
    </location>
</feature>
<comment type="subcellular location">
    <subcellularLocation>
        <location evidence="1">Cell membrane</location>
        <topology evidence="1">Multi-pass membrane protein</topology>
    </subcellularLocation>
</comment>
<keyword evidence="8" id="KW-1185">Reference proteome</keyword>
<evidence type="ECO:0000256" key="3">
    <source>
        <dbReference type="ARBA" id="ARBA00022692"/>
    </source>
</evidence>
<evidence type="ECO:0000313" key="8">
    <source>
        <dbReference type="Proteomes" id="UP001366166"/>
    </source>
</evidence>
<feature type="transmembrane region" description="Helical" evidence="6">
    <location>
        <begin position="102"/>
        <end position="125"/>
    </location>
</feature>
<keyword evidence="2" id="KW-1003">Cell membrane</keyword>
<dbReference type="NCBIfam" id="TIGR04407">
    <property type="entry name" value="LptF_YjgP"/>
    <property type="match status" value="1"/>
</dbReference>
<feature type="transmembrane region" description="Helical" evidence="6">
    <location>
        <begin position="12"/>
        <end position="35"/>
    </location>
</feature>
<dbReference type="PANTHER" id="PTHR33529:SF6">
    <property type="entry name" value="YJGP_YJGQ FAMILY PERMEASE"/>
    <property type="match status" value="1"/>
</dbReference>
<evidence type="ECO:0000256" key="6">
    <source>
        <dbReference type="SAM" id="Phobius"/>
    </source>
</evidence>
<feature type="transmembrane region" description="Helical" evidence="6">
    <location>
        <begin position="310"/>
        <end position="331"/>
    </location>
</feature>
<name>A0AAU9F472_9BACT</name>
<dbReference type="InterPro" id="IPR005495">
    <property type="entry name" value="LptG/LptF_permease"/>
</dbReference>
<feature type="transmembrane region" description="Helical" evidence="6">
    <location>
        <begin position="55"/>
        <end position="81"/>
    </location>
</feature>
<dbReference type="InterPro" id="IPR030922">
    <property type="entry name" value="LptF"/>
</dbReference>
<sequence length="395" mass="44195">MFKARIIHRYILFEMLSPYFVSLGVFTFVLLMAKIMELTDLVVSRGVGLDVVGRLLMYTMPYFLVFTIPMATLLGVLIGFLRLSSDNEVVALKAAGISLTKLLPPVAALALFSWLVTSMLALWALPWGNNRFENLIYQVASTQAELALKEGSFIDTFPNLVIYIDKLPGGGVLKDVFIVDQRDKKKQHTIVAKRGKFFPAKKGKLTLRLYEGGIYAVDPQRKSPQTAAFETYDITLNAGAFVAKQRKEKHEKEMYVTELLAAMGKVNPDSKEYYLLDMELQKKFSLPFACLVMALIGLPLGIGSKSGRSWGVAVALIVFLAYYLLLSAAWSFGEGGYYPPVVGMWVPNIVFALVGVLMFRQALHEAPIPLLDKLDRLPELIRRLRHRGQDEATED</sequence>
<organism evidence="7 8">
    <name type="scientific">Desulfoferula mesophila</name>
    <dbReference type="NCBI Taxonomy" id="3058419"/>
    <lineage>
        <taxon>Bacteria</taxon>
        <taxon>Pseudomonadati</taxon>
        <taxon>Thermodesulfobacteriota</taxon>
        <taxon>Desulfarculia</taxon>
        <taxon>Desulfarculales</taxon>
        <taxon>Desulfarculaceae</taxon>
        <taxon>Desulfoferula</taxon>
    </lineage>
</organism>
<dbReference type="GO" id="GO:0055085">
    <property type="term" value="P:transmembrane transport"/>
    <property type="evidence" value="ECO:0007669"/>
    <property type="project" value="InterPro"/>
</dbReference>
<proteinExistence type="predicted"/>
<dbReference type="RefSeq" id="WP_338600657.1">
    <property type="nucleotide sequence ID" value="NZ_AP028679.1"/>
</dbReference>
<evidence type="ECO:0000256" key="5">
    <source>
        <dbReference type="ARBA" id="ARBA00023136"/>
    </source>
</evidence>
<evidence type="ECO:0000313" key="7">
    <source>
        <dbReference type="EMBL" id="BEQ15762.1"/>
    </source>
</evidence>
<keyword evidence="4 6" id="KW-1133">Transmembrane helix</keyword>
<evidence type="ECO:0000256" key="1">
    <source>
        <dbReference type="ARBA" id="ARBA00004651"/>
    </source>
</evidence>
<dbReference type="EMBL" id="AP028679">
    <property type="protein sequence ID" value="BEQ15762.1"/>
    <property type="molecule type" value="Genomic_DNA"/>
</dbReference>
<keyword evidence="5 6" id="KW-0472">Membrane</keyword>
<reference evidence="8" key="1">
    <citation type="journal article" date="2023" name="Arch. Microbiol.">
        <title>Desulfoferula mesophilus gen. nov. sp. nov., a mesophilic sulfate-reducing bacterium isolated from a brackish lake sediment.</title>
        <authorList>
            <person name="Watanabe T."/>
            <person name="Yabe T."/>
            <person name="Tsuji J.M."/>
            <person name="Fukui M."/>
        </authorList>
    </citation>
    <scope>NUCLEOTIDE SEQUENCE [LARGE SCALE GENOMIC DNA]</scope>
    <source>
        <strain evidence="8">12FAK</strain>
    </source>
</reference>
<protein>
    <submittedName>
        <fullName evidence="7">LPS export ABC transporter permease LptF</fullName>
    </submittedName>
</protein>
<gene>
    <name evidence="7" type="primary">lptF</name>
    <name evidence="7" type="ORF">FAK_28280</name>
</gene>
<keyword evidence="3 6" id="KW-0812">Transmembrane</keyword>
<dbReference type="Proteomes" id="UP001366166">
    <property type="component" value="Chromosome"/>
</dbReference>
<dbReference type="GO" id="GO:0015920">
    <property type="term" value="P:lipopolysaccharide transport"/>
    <property type="evidence" value="ECO:0007669"/>
    <property type="project" value="TreeGrafter"/>
</dbReference>
<feature type="transmembrane region" description="Helical" evidence="6">
    <location>
        <begin position="337"/>
        <end position="359"/>
    </location>
</feature>